<feature type="non-terminal residue" evidence="2">
    <location>
        <position position="69"/>
    </location>
</feature>
<keyword evidence="1" id="KW-0472">Membrane</keyword>
<name>A0A811UED3_CERCA</name>
<keyword evidence="3" id="KW-1185">Reference proteome</keyword>
<proteinExistence type="predicted"/>
<protein>
    <submittedName>
        <fullName evidence="2">(Mediterranean fruit fly) hypothetical protein</fullName>
    </submittedName>
</protein>
<accession>A0A811UED3</accession>
<reference evidence="2" key="1">
    <citation type="submission" date="2020-11" db="EMBL/GenBank/DDBJ databases">
        <authorList>
            <person name="Whitehead M."/>
        </authorList>
    </citation>
    <scope>NUCLEOTIDE SEQUENCE</scope>
    <source>
        <strain evidence="2">EGII</strain>
    </source>
</reference>
<keyword evidence="1" id="KW-0812">Transmembrane</keyword>
<dbReference type="EMBL" id="CAJHJT010000012">
    <property type="protein sequence ID" value="CAD6997269.1"/>
    <property type="molecule type" value="Genomic_DNA"/>
</dbReference>
<evidence type="ECO:0000256" key="1">
    <source>
        <dbReference type="SAM" id="Phobius"/>
    </source>
</evidence>
<gene>
    <name evidence="2" type="ORF">CCAP1982_LOCUS5902</name>
</gene>
<organism evidence="2 3">
    <name type="scientific">Ceratitis capitata</name>
    <name type="common">Mediterranean fruit fly</name>
    <name type="synonym">Tephritis capitata</name>
    <dbReference type="NCBI Taxonomy" id="7213"/>
    <lineage>
        <taxon>Eukaryota</taxon>
        <taxon>Metazoa</taxon>
        <taxon>Ecdysozoa</taxon>
        <taxon>Arthropoda</taxon>
        <taxon>Hexapoda</taxon>
        <taxon>Insecta</taxon>
        <taxon>Pterygota</taxon>
        <taxon>Neoptera</taxon>
        <taxon>Endopterygota</taxon>
        <taxon>Diptera</taxon>
        <taxon>Brachycera</taxon>
        <taxon>Muscomorpha</taxon>
        <taxon>Tephritoidea</taxon>
        <taxon>Tephritidae</taxon>
        <taxon>Ceratitis</taxon>
        <taxon>Ceratitis</taxon>
    </lineage>
</organism>
<comment type="caution">
    <text evidence="2">The sequence shown here is derived from an EMBL/GenBank/DDBJ whole genome shotgun (WGS) entry which is preliminary data.</text>
</comment>
<evidence type="ECO:0000313" key="3">
    <source>
        <dbReference type="Proteomes" id="UP000606786"/>
    </source>
</evidence>
<feature type="non-terminal residue" evidence="2">
    <location>
        <position position="1"/>
    </location>
</feature>
<evidence type="ECO:0000313" key="2">
    <source>
        <dbReference type="EMBL" id="CAD6997269.1"/>
    </source>
</evidence>
<keyword evidence="1" id="KW-1133">Transmembrane helix</keyword>
<feature type="transmembrane region" description="Helical" evidence="1">
    <location>
        <begin position="6"/>
        <end position="25"/>
    </location>
</feature>
<dbReference type="Proteomes" id="UP000606786">
    <property type="component" value="Unassembled WGS sequence"/>
</dbReference>
<dbReference type="AlphaFoldDB" id="A0A811UED3"/>
<sequence>LICLLSLIAIDLLRFVMFVLLLMMLEAKTDLWQQHKQLLFYNIVAYGMLRHPTQHACFLCEANVVGCVE</sequence>